<dbReference type="PROSITE" id="PS00107">
    <property type="entry name" value="PROTEIN_KINASE_ATP"/>
    <property type="match status" value="1"/>
</dbReference>
<sequence length="930" mass="103820">MFVCFFFQEKKMRSSLSNTIFITHLLIFITFCFDQHVLAKSYLNASERHSISLEAFSLLKWKTSLENTSQTLLSSWLITSNSTNPCHNWCGISCDNIGRINQMNLANYGIRGNLHHLNFTSFPHLQLINFSYNSLNGTLPKNMFNLSRLSFLYLSYNQFDGVIPHEIGLLKNLKHLDLSINRFIGFIPTSIGNLIKLELLFLSGNELYGPVPSSFGNLKSLVHLCLLRNKLNGSLPKELENLTHLQIFQVAENNFSGHLPQNVCFGGSLAKFIAYDNKFIGRVPRTLKNCSTLSRVRLDGNQLSSNISEAFGVYPSLVYMDLSHNKLYGELSSQWGFSHNLTSLKISNNNLVGAIPVEIGNLVKLKMLDLSSNHLTGEIPKSLERLTLLLELDLHENRISGEIPVEVGKLSKLTRLDLGANNMSGTIPGEIGDCRQLWYLNLSKNMLNTTIPSNLGNLHSLAYLDLSYNMLSGEIPWHIGSLRSLERMNLSRNNLSGSIPPSFNERVSLRSIDISCNQLVGPLPKIVAFQNASREELRDNKDLCSNNHTGMRPCSSLRRKERTSRKLILTLTLSLIVVALLLLVITCILFRTKRKRNRSIQPREPSSNSFSVRDFDGKIAYENIIAATENFDGKYCIGKGGHGSVYKVQLPCGQVVAVKKVHALEDEESDDNLIKSFSTEIQALVNIRHRNIVKLYGFCSHARHSFLVYELLEGGNLSQNLSNEERARNLNWLKRVDIVKGVANALCYLHHACSPPIVHRDISSNNVLLDDEGNPHVSDFGTAKLLRPNSTNWTSFAGTLGYIAPELAYTMKVNEKSDVYSFGILSLEVIIGHHPGDIIQATLSSSPASGAYGTLLKELIDKRTLAPGKQEAEELMKITKLAFACLHQSPLARPSMKQVCASLSKENWPSKGLFSTVTLGQLLESTLLTC</sequence>
<dbReference type="PANTHER" id="PTHR48005:SF95">
    <property type="entry name" value="PROTEIN KINASE DOMAIN-CONTAINING PROTEIN"/>
    <property type="match status" value="1"/>
</dbReference>
<name>A0ABM1GM70_SOLPN</name>
<organism evidence="19 20">
    <name type="scientific">Solanum pennellii</name>
    <name type="common">Tomato</name>
    <name type="synonym">Lycopersicon pennellii</name>
    <dbReference type="NCBI Taxonomy" id="28526"/>
    <lineage>
        <taxon>Eukaryota</taxon>
        <taxon>Viridiplantae</taxon>
        <taxon>Streptophyta</taxon>
        <taxon>Embryophyta</taxon>
        <taxon>Tracheophyta</taxon>
        <taxon>Spermatophyta</taxon>
        <taxon>Magnoliopsida</taxon>
        <taxon>eudicotyledons</taxon>
        <taxon>Gunneridae</taxon>
        <taxon>Pentapetalae</taxon>
        <taxon>asterids</taxon>
        <taxon>lamiids</taxon>
        <taxon>Solanales</taxon>
        <taxon>Solanaceae</taxon>
        <taxon>Solanoideae</taxon>
        <taxon>Solaneae</taxon>
        <taxon>Solanum</taxon>
        <taxon>Solanum subgen. Lycopersicon</taxon>
    </lineage>
</organism>
<dbReference type="Proteomes" id="UP000694930">
    <property type="component" value="Chromosome 4"/>
</dbReference>
<evidence type="ECO:0000256" key="3">
    <source>
        <dbReference type="ARBA" id="ARBA00022527"/>
    </source>
</evidence>
<evidence type="ECO:0000256" key="6">
    <source>
        <dbReference type="ARBA" id="ARBA00022692"/>
    </source>
</evidence>
<dbReference type="SUPFAM" id="SSF56112">
    <property type="entry name" value="Protein kinase-like (PK-like)"/>
    <property type="match status" value="1"/>
</dbReference>
<gene>
    <name evidence="20" type="primary">LOC107017423</name>
</gene>
<evidence type="ECO:0000256" key="12">
    <source>
        <dbReference type="ARBA" id="ARBA00022989"/>
    </source>
</evidence>
<dbReference type="InterPro" id="IPR001611">
    <property type="entry name" value="Leu-rich_rpt"/>
</dbReference>
<feature type="domain" description="Protein kinase" evidence="18">
    <location>
        <begin position="631"/>
        <end position="909"/>
    </location>
</feature>
<evidence type="ECO:0000256" key="9">
    <source>
        <dbReference type="ARBA" id="ARBA00022741"/>
    </source>
</evidence>
<dbReference type="InterPro" id="IPR055414">
    <property type="entry name" value="LRR_R13L4/SHOC2-like"/>
</dbReference>
<keyword evidence="4" id="KW-0433">Leucine-rich repeat</keyword>
<evidence type="ECO:0000256" key="4">
    <source>
        <dbReference type="ARBA" id="ARBA00022614"/>
    </source>
</evidence>
<dbReference type="Gene3D" id="3.30.200.20">
    <property type="entry name" value="Phosphorylase Kinase, domain 1"/>
    <property type="match status" value="1"/>
</dbReference>
<proteinExistence type="predicted"/>
<keyword evidence="11 16" id="KW-0067">ATP-binding</keyword>
<dbReference type="InterPro" id="IPR013210">
    <property type="entry name" value="LRR_N_plant-typ"/>
</dbReference>
<dbReference type="InterPro" id="IPR008266">
    <property type="entry name" value="Tyr_kinase_AS"/>
</dbReference>
<feature type="transmembrane region" description="Helical" evidence="17">
    <location>
        <begin position="567"/>
        <end position="590"/>
    </location>
</feature>
<keyword evidence="3" id="KW-0723">Serine/threonine-protein kinase</keyword>
<evidence type="ECO:0000256" key="10">
    <source>
        <dbReference type="ARBA" id="ARBA00022777"/>
    </source>
</evidence>
<accession>A0ABM1GM70</accession>
<evidence type="ECO:0000256" key="11">
    <source>
        <dbReference type="ARBA" id="ARBA00022840"/>
    </source>
</evidence>
<evidence type="ECO:0000313" key="19">
    <source>
        <dbReference type="Proteomes" id="UP000694930"/>
    </source>
</evidence>
<dbReference type="RefSeq" id="XP_015073145.2">
    <property type="nucleotide sequence ID" value="XM_015217659.2"/>
</dbReference>
<dbReference type="SUPFAM" id="SSF52058">
    <property type="entry name" value="L domain-like"/>
    <property type="match status" value="2"/>
</dbReference>
<evidence type="ECO:0000256" key="8">
    <source>
        <dbReference type="ARBA" id="ARBA00022737"/>
    </source>
</evidence>
<dbReference type="InterPro" id="IPR051420">
    <property type="entry name" value="Ser_Thr_Kinases_DiverseReg"/>
</dbReference>
<keyword evidence="6 17" id="KW-0812">Transmembrane</keyword>
<dbReference type="Pfam" id="PF00560">
    <property type="entry name" value="LRR_1"/>
    <property type="match status" value="1"/>
</dbReference>
<evidence type="ECO:0000313" key="20">
    <source>
        <dbReference type="RefSeq" id="XP_015073145.2"/>
    </source>
</evidence>
<evidence type="ECO:0000256" key="15">
    <source>
        <dbReference type="ARBA" id="ARBA00048679"/>
    </source>
</evidence>
<reference evidence="20" key="2">
    <citation type="submission" date="2025-08" db="UniProtKB">
        <authorList>
            <consortium name="RefSeq"/>
        </authorList>
    </citation>
    <scope>IDENTIFICATION</scope>
</reference>
<evidence type="ECO:0000256" key="5">
    <source>
        <dbReference type="ARBA" id="ARBA00022679"/>
    </source>
</evidence>
<comment type="catalytic activity">
    <reaction evidence="14">
        <text>L-threonyl-[protein] + ATP = O-phospho-L-threonyl-[protein] + ADP + H(+)</text>
        <dbReference type="Rhea" id="RHEA:46608"/>
        <dbReference type="Rhea" id="RHEA-COMP:11060"/>
        <dbReference type="Rhea" id="RHEA-COMP:11605"/>
        <dbReference type="ChEBI" id="CHEBI:15378"/>
        <dbReference type="ChEBI" id="CHEBI:30013"/>
        <dbReference type="ChEBI" id="CHEBI:30616"/>
        <dbReference type="ChEBI" id="CHEBI:61977"/>
        <dbReference type="ChEBI" id="CHEBI:456216"/>
        <dbReference type="EC" id="2.7.11.1"/>
    </reaction>
</comment>
<evidence type="ECO:0000256" key="16">
    <source>
        <dbReference type="PROSITE-ProRule" id="PRU10141"/>
    </source>
</evidence>
<evidence type="ECO:0000256" key="2">
    <source>
        <dbReference type="ARBA" id="ARBA00012513"/>
    </source>
</evidence>
<comment type="catalytic activity">
    <reaction evidence="15">
        <text>L-seryl-[protein] + ATP = O-phospho-L-seryl-[protein] + ADP + H(+)</text>
        <dbReference type="Rhea" id="RHEA:17989"/>
        <dbReference type="Rhea" id="RHEA-COMP:9863"/>
        <dbReference type="Rhea" id="RHEA-COMP:11604"/>
        <dbReference type="ChEBI" id="CHEBI:15378"/>
        <dbReference type="ChEBI" id="CHEBI:29999"/>
        <dbReference type="ChEBI" id="CHEBI:30616"/>
        <dbReference type="ChEBI" id="CHEBI:83421"/>
        <dbReference type="ChEBI" id="CHEBI:456216"/>
        <dbReference type="EC" id="2.7.11.1"/>
    </reaction>
</comment>
<dbReference type="PANTHER" id="PTHR48005">
    <property type="entry name" value="LEUCINE RICH REPEAT KINASE 2"/>
    <property type="match status" value="1"/>
</dbReference>
<protein>
    <recommendedName>
        <fullName evidence="2">non-specific serine/threonine protein kinase</fullName>
        <ecNumber evidence="2">2.7.11.1</ecNumber>
    </recommendedName>
</protein>
<evidence type="ECO:0000256" key="13">
    <source>
        <dbReference type="ARBA" id="ARBA00023136"/>
    </source>
</evidence>
<evidence type="ECO:0000256" key="1">
    <source>
        <dbReference type="ARBA" id="ARBA00004370"/>
    </source>
</evidence>
<keyword evidence="8" id="KW-0677">Repeat</keyword>
<dbReference type="Gene3D" id="1.10.510.10">
    <property type="entry name" value="Transferase(Phosphotransferase) domain 1"/>
    <property type="match status" value="1"/>
</dbReference>
<keyword evidence="19" id="KW-1185">Reference proteome</keyword>
<dbReference type="InterPro" id="IPR032675">
    <property type="entry name" value="LRR_dom_sf"/>
</dbReference>
<keyword evidence="12 17" id="KW-1133">Transmembrane helix</keyword>
<evidence type="ECO:0000256" key="7">
    <source>
        <dbReference type="ARBA" id="ARBA00022729"/>
    </source>
</evidence>
<dbReference type="EC" id="2.7.11.1" evidence="2"/>
<dbReference type="Gene3D" id="3.80.10.10">
    <property type="entry name" value="Ribonuclease Inhibitor"/>
    <property type="match status" value="3"/>
</dbReference>
<keyword evidence="13 17" id="KW-0472">Membrane</keyword>
<dbReference type="PROSITE" id="PS00109">
    <property type="entry name" value="PROTEIN_KINASE_TYR"/>
    <property type="match status" value="1"/>
</dbReference>
<evidence type="ECO:0000259" key="18">
    <source>
        <dbReference type="PROSITE" id="PS50011"/>
    </source>
</evidence>
<keyword evidence="5" id="KW-0808">Transferase</keyword>
<comment type="subcellular location">
    <subcellularLocation>
        <location evidence="1">Membrane</location>
    </subcellularLocation>
</comment>
<evidence type="ECO:0000256" key="14">
    <source>
        <dbReference type="ARBA" id="ARBA00047899"/>
    </source>
</evidence>
<dbReference type="InterPro" id="IPR017441">
    <property type="entry name" value="Protein_kinase_ATP_BS"/>
</dbReference>
<dbReference type="SMART" id="SM00369">
    <property type="entry name" value="LRR_TYP"/>
    <property type="match status" value="7"/>
</dbReference>
<dbReference type="InterPro" id="IPR011009">
    <property type="entry name" value="Kinase-like_dom_sf"/>
</dbReference>
<dbReference type="PROSITE" id="PS50011">
    <property type="entry name" value="PROTEIN_KINASE_DOM"/>
    <property type="match status" value="1"/>
</dbReference>
<dbReference type="InterPro" id="IPR003591">
    <property type="entry name" value="Leu-rich_rpt_typical-subtyp"/>
</dbReference>
<dbReference type="Pfam" id="PF23598">
    <property type="entry name" value="LRR_14"/>
    <property type="match status" value="1"/>
</dbReference>
<keyword evidence="10" id="KW-0418">Kinase</keyword>
<dbReference type="InterPro" id="IPR000719">
    <property type="entry name" value="Prot_kinase_dom"/>
</dbReference>
<dbReference type="Pfam" id="PF13855">
    <property type="entry name" value="LRR_8"/>
    <property type="match status" value="2"/>
</dbReference>
<reference evidence="19" key="1">
    <citation type="journal article" date="2014" name="Nat. Genet.">
        <title>The genome of the stress-tolerant wild tomato species Solanum pennellii.</title>
        <authorList>
            <person name="Bolger A."/>
            <person name="Scossa F."/>
            <person name="Bolger M.E."/>
            <person name="Lanz C."/>
            <person name="Maumus F."/>
            <person name="Tohge T."/>
            <person name="Quesneville H."/>
            <person name="Alseekh S."/>
            <person name="Sorensen I."/>
            <person name="Lichtenstein G."/>
            <person name="Fich E.A."/>
            <person name="Conte M."/>
            <person name="Keller H."/>
            <person name="Schneeberger K."/>
            <person name="Schwacke R."/>
            <person name="Ofner I."/>
            <person name="Vrebalov J."/>
            <person name="Xu Y."/>
            <person name="Osorio S."/>
            <person name="Aflitos S.A."/>
            <person name="Schijlen E."/>
            <person name="Jimenez-Gomez J.M."/>
            <person name="Ryngajllo M."/>
            <person name="Kimura S."/>
            <person name="Kumar R."/>
            <person name="Koenig D."/>
            <person name="Headland L.R."/>
            <person name="Maloof J.N."/>
            <person name="Sinha N."/>
            <person name="van Ham R.C."/>
            <person name="Lankhorst R.K."/>
            <person name="Mao L."/>
            <person name="Vogel A."/>
            <person name="Arsova B."/>
            <person name="Panstruga R."/>
            <person name="Fei Z."/>
            <person name="Rose J.K."/>
            <person name="Zamir D."/>
            <person name="Carrari F."/>
            <person name="Giovannoni J.J."/>
            <person name="Weigel D."/>
            <person name="Usadel B."/>
            <person name="Fernie A.R."/>
        </authorList>
    </citation>
    <scope>NUCLEOTIDE SEQUENCE [LARGE SCALE GENOMIC DNA]</scope>
    <source>
        <strain evidence="19">cv. LA0716</strain>
    </source>
</reference>
<dbReference type="GeneID" id="107017423"/>
<evidence type="ECO:0000256" key="17">
    <source>
        <dbReference type="SAM" id="Phobius"/>
    </source>
</evidence>
<dbReference type="PROSITE" id="PS51450">
    <property type="entry name" value="LRR"/>
    <property type="match status" value="1"/>
</dbReference>
<dbReference type="Pfam" id="PF00069">
    <property type="entry name" value="Pkinase"/>
    <property type="match status" value="1"/>
</dbReference>
<keyword evidence="7" id="KW-0732">Signal</keyword>
<feature type="binding site" evidence="16">
    <location>
        <position position="660"/>
    </location>
    <ligand>
        <name>ATP</name>
        <dbReference type="ChEBI" id="CHEBI:30616"/>
    </ligand>
</feature>
<keyword evidence="9 16" id="KW-0547">Nucleotide-binding</keyword>
<dbReference type="Pfam" id="PF08263">
    <property type="entry name" value="LRRNT_2"/>
    <property type="match status" value="1"/>
</dbReference>